<feature type="transmembrane region" description="Helical" evidence="1">
    <location>
        <begin position="56"/>
        <end position="75"/>
    </location>
</feature>
<keyword evidence="1" id="KW-1133">Transmembrane helix</keyword>
<reference evidence="2" key="1">
    <citation type="journal article" date="2019" name="PLoS Negl. Trop. Dis.">
        <title>Revisiting the worldwide diversity of Leptospira species in the environment.</title>
        <authorList>
            <person name="Vincent A.T."/>
            <person name="Schiettekatte O."/>
            <person name="Bourhy P."/>
            <person name="Veyrier F.J."/>
            <person name="Picardeau M."/>
        </authorList>
    </citation>
    <scope>NUCLEOTIDE SEQUENCE [LARGE SCALE GENOMIC DNA]</scope>
    <source>
        <strain evidence="2">201702454</strain>
    </source>
</reference>
<accession>A0A4R9JN50</accession>
<evidence type="ECO:0000313" key="3">
    <source>
        <dbReference type="Proteomes" id="UP000297609"/>
    </source>
</evidence>
<dbReference type="EMBL" id="RQGG01000032">
    <property type="protein sequence ID" value="TGL51384.1"/>
    <property type="molecule type" value="Genomic_DNA"/>
</dbReference>
<evidence type="ECO:0000256" key="1">
    <source>
        <dbReference type="SAM" id="Phobius"/>
    </source>
</evidence>
<protein>
    <submittedName>
        <fullName evidence="2">Prokaryotic cytochrome C oxidase subunit IV</fullName>
    </submittedName>
</protein>
<keyword evidence="1" id="KW-0812">Transmembrane</keyword>
<comment type="caution">
    <text evidence="2">The sequence shown here is derived from an EMBL/GenBank/DDBJ whole genome shotgun (WGS) entry which is preliminary data.</text>
</comment>
<sequence>MLRISLTYLILLVIVYLSFYGVGSFVPGNWNLILMSALKFLFISFVFMNLLRAHFFWKLIFSTVIVVYSFGIWFLA</sequence>
<proteinExistence type="predicted"/>
<dbReference type="Proteomes" id="UP000297609">
    <property type="component" value="Unassembled WGS sequence"/>
</dbReference>
<keyword evidence="1" id="KW-0472">Membrane</keyword>
<dbReference type="RefSeq" id="WP_135619666.1">
    <property type="nucleotide sequence ID" value="NZ_RQGG01000032.1"/>
</dbReference>
<evidence type="ECO:0000313" key="2">
    <source>
        <dbReference type="EMBL" id="TGL51384.1"/>
    </source>
</evidence>
<name>A0A4R9JN50_9LEPT</name>
<feature type="transmembrane region" description="Helical" evidence="1">
    <location>
        <begin position="7"/>
        <end position="26"/>
    </location>
</feature>
<keyword evidence="3" id="KW-1185">Reference proteome</keyword>
<dbReference type="OrthoDB" id="331879at2"/>
<gene>
    <name evidence="2" type="ORF">EHQ59_10805</name>
</gene>
<dbReference type="AlphaFoldDB" id="A0A4R9JN50"/>
<organism evidence="2 3">
    <name type="scientific">Leptospira kemamanensis</name>
    <dbReference type="NCBI Taxonomy" id="2484942"/>
    <lineage>
        <taxon>Bacteria</taxon>
        <taxon>Pseudomonadati</taxon>
        <taxon>Spirochaetota</taxon>
        <taxon>Spirochaetia</taxon>
        <taxon>Leptospirales</taxon>
        <taxon>Leptospiraceae</taxon>
        <taxon>Leptospira</taxon>
    </lineage>
</organism>
<feature type="transmembrane region" description="Helical" evidence="1">
    <location>
        <begin position="32"/>
        <end position="51"/>
    </location>
</feature>